<feature type="compositionally biased region" description="Low complexity" evidence="1">
    <location>
        <begin position="85"/>
        <end position="96"/>
    </location>
</feature>
<keyword evidence="3" id="KW-0240">DNA-directed RNA polymerase</keyword>
<feature type="domain" description="RsaL-like HTH" evidence="2">
    <location>
        <begin position="20"/>
        <end position="64"/>
    </location>
</feature>
<evidence type="ECO:0000313" key="4">
    <source>
        <dbReference type="Proteomes" id="UP000245081"/>
    </source>
</evidence>
<dbReference type="InterPro" id="IPR010982">
    <property type="entry name" value="Lambda_DNA-bd_dom_sf"/>
</dbReference>
<keyword evidence="3" id="KW-0804">Transcription</keyword>
<dbReference type="Pfam" id="PF22495">
    <property type="entry name" value="HTH_92"/>
    <property type="match status" value="1"/>
</dbReference>
<dbReference type="GO" id="GO:0000428">
    <property type="term" value="C:DNA-directed RNA polymerase complex"/>
    <property type="evidence" value="ECO:0007669"/>
    <property type="project" value="UniProtKB-KW"/>
</dbReference>
<dbReference type="InterPro" id="IPR055172">
    <property type="entry name" value="HTH_RsaL-like"/>
</dbReference>
<protein>
    <submittedName>
        <fullName evidence="3">DNA-directed RNA polymerase subunit beta</fullName>
    </submittedName>
</protein>
<dbReference type="SUPFAM" id="SSF47413">
    <property type="entry name" value="lambda repressor-like DNA-binding domains"/>
    <property type="match status" value="1"/>
</dbReference>
<gene>
    <name evidence="3" type="ORF">NMK_1189</name>
</gene>
<evidence type="ECO:0000259" key="2">
    <source>
        <dbReference type="Pfam" id="PF22495"/>
    </source>
</evidence>
<dbReference type="EMBL" id="BDOQ01000003">
    <property type="protein sequence ID" value="GBG13638.1"/>
    <property type="molecule type" value="Genomic_DNA"/>
</dbReference>
<dbReference type="RefSeq" id="WP_227871383.1">
    <property type="nucleotide sequence ID" value="NZ_BDOQ01000003.1"/>
</dbReference>
<name>A0A2R5F7W0_9PROT</name>
<sequence length="96" mass="10787">MKDNVRVPPKHAALSPEILREVRIARRESQTKFWRRFGVTQSRGSRFELGTEIPPSVAILVKLYFEGIVSDGDLWRARRSHNGGRSRNGTGDVAAA</sequence>
<feature type="region of interest" description="Disordered" evidence="1">
    <location>
        <begin position="77"/>
        <end position="96"/>
    </location>
</feature>
<dbReference type="InterPro" id="IPR001387">
    <property type="entry name" value="Cro/C1-type_HTH"/>
</dbReference>
<dbReference type="Proteomes" id="UP000245081">
    <property type="component" value="Unassembled WGS sequence"/>
</dbReference>
<dbReference type="CDD" id="cd00093">
    <property type="entry name" value="HTH_XRE"/>
    <property type="match status" value="1"/>
</dbReference>
<keyword evidence="4" id="KW-1185">Reference proteome</keyword>
<accession>A0A2R5F7W0</accession>
<dbReference type="GO" id="GO:0003677">
    <property type="term" value="F:DNA binding"/>
    <property type="evidence" value="ECO:0007669"/>
    <property type="project" value="InterPro"/>
</dbReference>
<evidence type="ECO:0000256" key="1">
    <source>
        <dbReference type="SAM" id="MobiDB-lite"/>
    </source>
</evidence>
<comment type="caution">
    <text evidence="3">The sequence shown here is derived from an EMBL/GenBank/DDBJ whole genome shotgun (WGS) entry which is preliminary data.</text>
</comment>
<proteinExistence type="predicted"/>
<dbReference type="AlphaFoldDB" id="A0A2R5F7W0"/>
<evidence type="ECO:0000313" key="3">
    <source>
        <dbReference type="EMBL" id="GBG13638.1"/>
    </source>
</evidence>
<reference evidence="3 4" key="1">
    <citation type="journal article" date="2018" name="Environ. Microbiol.">
        <title>Isolation and genomic characterization of Novimethylophilus kurashikiensis gen. nov. sp. nov., a new lanthanide-dependent methylotrophic species of Methylophilaceae.</title>
        <authorList>
            <person name="Lv H."/>
            <person name="Sahin N."/>
            <person name="Tani A."/>
        </authorList>
    </citation>
    <scope>NUCLEOTIDE SEQUENCE [LARGE SCALE GENOMIC DNA]</scope>
    <source>
        <strain evidence="3 4">La2-4</strain>
    </source>
</reference>
<organism evidence="3 4">
    <name type="scientific">Novimethylophilus kurashikiensis</name>
    <dbReference type="NCBI Taxonomy" id="1825523"/>
    <lineage>
        <taxon>Bacteria</taxon>
        <taxon>Pseudomonadati</taxon>
        <taxon>Pseudomonadota</taxon>
        <taxon>Betaproteobacteria</taxon>
        <taxon>Nitrosomonadales</taxon>
        <taxon>Methylophilaceae</taxon>
        <taxon>Novimethylophilus</taxon>
    </lineage>
</organism>